<reference evidence="2" key="1">
    <citation type="journal article" date="2019" name="Int. J. Syst. Evol. Microbiol.">
        <title>The Global Catalogue of Microorganisms (GCM) 10K type strain sequencing project: providing services to taxonomists for standard genome sequencing and annotation.</title>
        <authorList>
            <consortium name="The Broad Institute Genomics Platform"/>
            <consortium name="The Broad Institute Genome Sequencing Center for Infectious Disease"/>
            <person name="Wu L."/>
            <person name="Ma J."/>
        </authorList>
    </citation>
    <scope>NUCLEOTIDE SEQUENCE [LARGE SCALE GENOMIC DNA]</scope>
    <source>
        <strain evidence="2">NBRC 106348</strain>
    </source>
</reference>
<sequence length="84" mass="8928">MGFGLVVLDLPGVDARVEEREPSGDAVLFFFEQVQGHGSGVVRVEETAAFVAELVALCAVNRTGFCRGSIYLISARALGPCWVA</sequence>
<proteinExistence type="predicted"/>
<accession>A0ABQ6I761</accession>
<gene>
    <name evidence="1" type="ORF">GCM10025864_33680</name>
</gene>
<evidence type="ECO:0000313" key="2">
    <source>
        <dbReference type="Proteomes" id="UP001157091"/>
    </source>
</evidence>
<dbReference type="EMBL" id="BSUK01000001">
    <property type="protein sequence ID" value="GMA25609.1"/>
    <property type="molecule type" value="Genomic_DNA"/>
</dbReference>
<name>A0ABQ6I761_9MICO</name>
<comment type="caution">
    <text evidence="1">The sequence shown here is derived from an EMBL/GenBank/DDBJ whole genome shotgun (WGS) entry which is preliminary data.</text>
</comment>
<keyword evidence="2" id="KW-1185">Reference proteome</keyword>
<protein>
    <submittedName>
        <fullName evidence="1">Uncharacterized protein</fullName>
    </submittedName>
</protein>
<evidence type="ECO:0000313" key="1">
    <source>
        <dbReference type="EMBL" id="GMA25609.1"/>
    </source>
</evidence>
<dbReference type="Proteomes" id="UP001157091">
    <property type="component" value="Unassembled WGS sequence"/>
</dbReference>
<organism evidence="1 2">
    <name type="scientific">Luteimicrobium album</name>
    <dbReference type="NCBI Taxonomy" id="1054550"/>
    <lineage>
        <taxon>Bacteria</taxon>
        <taxon>Bacillati</taxon>
        <taxon>Actinomycetota</taxon>
        <taxon>Actinomycetes</taxon>
        <taxon>Micrococcales</taxon>
        <taxon>Luteimicrobium</taxon>
    </lineage>
</organism>